<organism evidence="1 2">
    <name type="scientific">Bathymodiolus thermophilus thioautotrophic gill symbiont</name>
    <dbReference type="NCBI Taxonomy" id="2360"/>
    <lineage>
        <taxon>Bacteria</taxon>
        <taxon>Pseudomonadati</taxon>
        <taxon>Pseudomonadota</taxon>
        <taxon>Gammaproteobacteria</taxon>
        <taxon>sulfur-oxidizing symbionts</taxon>
    </lineage>
</organism>
<protein>
    <submittedName>
        <fullName evidence="1">Uncharacterized protein</fullName>
    </submittedName>
</protein>
<comment type="caution">
    <text evidence="1">The sequence shown here is derived from an EMBL/GenBank/DDBJ whole genome shotgun (WGS) entry which is preliminary data.</text>
</comment>
<proteinExistence type="predicted"/>
<evidence type="ECO:0000313" key="2">
    <source>
        <dbReference type="Proteomes" id="UP000626656"/>
    </source>
</evidence>
<accession>A0ABM8MB69</accession>
<name>A0ABM8MB69_9GAMM</name>
<reference evidence="1 2" key="1">
    <citation type="submission" date="2020-05" db="EMBL/GenBank/DDBJ databases">
        <authorList>
            <person name="Petersen J."/>
            <person name="Sayavedra L."/>
        </authorList>
    </citation>
    <scope>NUCLEOTIDE SEQUENCE [LARGE SCALE GENOMIC DNA]</scope>
    <source>
        <strain evidence="1">B azoricus SOX ET2 1586I</strain>
    </source>
</reference>
<dbReference type="RefSeq" id="WP_202776068.1">
    <property type="nucleotide sequence ID" value="NZ_CAHJWF010000513.1"/>
</dbReference>
<keyword evidence="2" id="KW-1185">Reference proteome</keyword>
<evidence type="ECO:0000313" key="1">
    <source>
        <dbReference type="EMBL" id="CAB5508024.1"/>
    </source>
</evidence>
<gene>
    <name evidence="1" type="ORF">AZO1586I_2299</name>
</gene>
<dbReference type="EMBL" id="CAHJWF010000513">
    <property type="protein sequence ID" value="CAB5508024.1"/>
    <property type="molecule type" value="Genomic_DNA"/>
</dbReference>
<sequence length="76" mass="8377">MDTASLYQTSLYQNIISAIRGAFIEPAEKFGVSIVELKAFDPSIDELISHLKGLIGILKLFADDNHSEINMGTNLH</sequence>
<dbReference type="Proteomes" id="UP000626656">
    <property type="component" value="Unassembled WGS sequence"/>
</dbReference>